<dbReference type="Proteomes" id="UP000799444">
    <property type="component" value="Unassembled WGS sequence"/>
</dbReference>
<accession>A0A9P4UUZ1</accession>
<keyword evidence="2" id="KW-1185">Reference proteome</keyword>
<protein>
    <submittedName>
        <fullName evidence="1">Uncharacterized protein</fullName>
    </submittedName>
</protein>
<name>A0A9P4UUZ1_9PLEO</name>
<dbReference type="EMBL" id="ML996246">
    <property type="protein sequence ID" value="KAF2729417.1"/>
    <property type="molecule type" value="Genomic_DNA"/>
</dbReference>
<evidence type="ECO:0000313" key="1">
    <source>
        <dbReference type="EMBL" id="KAF2729417.1"/>
    </source>
</evidence>
<reference evidence="1" key="1">
    <citation type="journal article" date="2020" name="Stud. Mycol.">
        <title>101 Dothideomycetes genomes: a test case for predicting lifestyles and emergence of pathogens.</title>
        <authorList>
            <person name="Haridas S."/>
            <person name="Albert R."/>
            <person name="Binder M."/>
            <person name="Bloem J."/>
            <person name="Labutti K."/>
            <person name="Salamov A."/>
            <person name="Andreopoulos B."/>
            <person name="Baker S."/>
            <person name="Barry K."/>
            <person name="Bills G."/>
            <person name="Bluhm B."/>
            <person name="Cannon C."/>
            <person name="Castanera R."/>
            <person name="Culley D."/>
            <person name="Daum C."/>
            <person name="Ezra D."/>
            <person name="Gonzalez J."/>
            <person name="Henrissat B."/>
            <person name="Kuo A."/>
            <person name="Liang C."/>
            <person name="Lipzen A."/>
            <person name="Lutzoni F."/>
            <person name="Magnuson J."/>
            <person name="Mondo S."/>
            <person name="Nolan M."/>
            <person name="Ohm R."/>
            <person name="Pangilinan J."/>
            <person name="Park H.-J."/>
            <person name="Ramirez L."/>
            <person name="Alfaro M."/>
            <person name="Sun H."/>
            <person name="Tritt A."/>
            <person name="Yoshinaga Y."/>
            <person name="Zwiers L.-H."/>
            <person name="Turgeon B."/>
            <person name="Goodwin S."/>
            <person name="Spatafora J."/>
            <person name="Crous P."/>
            <person name="Grigoriev I."/>
        </authorList>
    </citation>
    <scope>NUCLEOTIDE SEQUENCE</scope>
    <source>
        <strain evidence="1">CBS 125425</strain>
    </source>
</reference>
<evidence type="ECO:0000313" key="2">
    <source>
        <dbReference type="Proteomes" id="UP000799444"/>
    </source>
</evidence>
<comment type="caution">
    <text evidence="1">The sequence shown here is derived from an EMBL/GenBank/DDBJ whole genome shotgun (WGS) entry which is preliminary data.</text>
</comment>
<organism evidence="1 2">
    <name type="scientific">Polyplosphaeria fusca</name>
    <dbReference type="NCBI Taxonomy" id="682080"/>
    <lineage>
        <taxon>Eukaryota</taxon>
        <taxon>Fungi</taxon>
        <taxon>Dikarya</taxon>
        <taxon>Ascomycota</taxon>
        <taxon>Pezizomycotina</taxon>
        <taxon>Dothideomycetes</taxon>
        <taxon>Pleosporomycetidae</taxon>
        <taxon>Pleosporales</taxon>
        <taxon>Tetraplosphaeriaceae</taxon>
        <taxon>Polyplosphaeria</taxon>
    </lineage>
</organism>
<dbReference type="AlphaFoldDB" id="A0A9P4UUZ1"/>
<gene>
    <name evidence="1" type="ORF">EJ04DRAFT_73507</name>
</gene>
<proteinExistence type="predicted"/>
<dbReference type="OrthoDB" id="338622at2759"/>
<sequence length="54" mass="6582">MEEFRSYRVEHVYATSTQDTPYQQEVNRRLHLPYDLFSDLRLEFARALNLSLFD</sequence>